<evidence type="ECO:0000313" key="2">
    <source>
        <dbReference type="EMBL" id="GAG44690.1"/>
    </source>
</evidence>
<feature type="compositionally biased region" description="Basic and acidic residues" evidence="1">
    <location>
        <begin position="38"/>
        <end position="49"/>
    </location>
</feature>
<evidence type="ECO:0000256" key="1">
    <source>
        <dbReference type="SAM" id="MobiDB-lite"/>
    </source>
</evidence>
<feature type="region of interest" description="Disordered" evidence="1">
    <location>
        <begin position="38"/>
        <end position="60"/>
    </location>
</feature>
<comment type="caution">
    <text evidence="2">The sequence shown here is derived from an EMBL/GenBank/DDBJ whole genome shotgun (WGS) entry which is preliminary data.</text>
</comment>
<name>X0XNC5_9ZZZZ</name>
<gene>
    <name evidence="2" type="ORF">S01H1_78294</name>
</gene>
<dbReference type="EMBL" id="BARS01052683">
    <property type="protein sequence ID" value="GAG44690.1"/>
    <property type="molecule type" value="Genomic_DNA"/>
</dbReference>
<organism evidence="2">
    <name type="scientific">marine sediment metagenome</name>
    <dbReference type="NCBI Taxonomy" id="412755"/>
    <lineage>
        <taxon>unclassified sequences</taxon>
        <taxon>metagenomes</taxon>
        <taxon>ecological metagenomes</taxon>
    </lineage>
</organism>
<accession>X0XNC5</accession>
<feature type="non-terminal residue" evidence="2">
    <location>
        <position position="1"/>
    </location>
</feature>
<dbReference type="AlphaFoldDB" id="X0XNC5"/>
<sequence length="60" mass="6782">AMARGSISDFVNKATPAEAEYERQYGRGPSRFARQEHSIEVEADGRTEEIWTPDTGVVRR</sequence>
<protein>
    <submittedName>
        <fullName evidence="2">Uncharacterized protein</fullName>
    </submittedName>
</protein>
<proteinExistence type="predicted"/>
<reference evidence="2" key="1">
    <citation type="journal article" date="2014" name="Front. Microbiol.">
        <title>High frequency of phylogenetically diverse reductive dehalogenase-homologous genes in deep subseafloor sedimentary metagenomes.</title>
        <authorList>
            <person name="Kawai M."/>
            <person name="Futagami T."/>
            <person name="Toyoda A."/>
            <person name="Takaki Y."/>
            <person name="Nishi S."/>
            <person name="Hori S."/>
            <person name="Arai W."/>
            <person name="Tsubouchi T."/>
            <person name="Morono Y."/>
            <person name="Uchiyama I."/>
            <person name="Ito T."/>
            <person name="Fujiyama A."/>
            <person name="Inagaki F."/>
            <person name="Takami H."/>
        </authorList>
    </citation>
    <scope>NUCLEOTIDE SEQUENCE</scope>
    <source>
        <strain evidence="2">Expedition CK06-06</strain>
    </source>
</reference>